<accession>A0A248LJ99</accession>
<dbReference type="EMBL" id="CP022115">
    <property type="protein sequence ID" value="ASJ24870.1"/>
    <property type="molecule type" value="Genomic_DNA"/>
</dbReference>
<reference evidence="3" key="1">
    <citation type="submission" date="2017-06" db="EMBL/GenBank/DDBJ databases">
        <title>Whole genome sequence of Laribacter hongkongensis LHGZ1.</title>
        <authorList>
            <person name="Chen D."/>
            <person name="Wu H."/>
            <person name="Chen J."/>
        </authorList>
    </citation>
    <scope>NUCLEOTIDE SEQUENCE [LARGE SCALE GENOMIC DNA]</scope>
    <source>
        <strain evidence="3">LHGZ1</strain>
    </source>
</reference>
<name>A0A248LJ99_9NEIS</name>
<dbReference type="InterPro" id="IPR007296">
    <property type="entry name" value="DUF403"/>
</dbReference>
<dbReference type="PANTHER" id="PTHR34595:SF7">
    <property type="entry name" value="SLL1039 PROTEIN"/>
    <property type="match status" value="1"/>
</dbReference>
<evidence type="ECO:0000313" key="2">
    <source>
        <dbReference type="EMBL" id="ASJ24870.1"/>
    </source>
</evidence>
<dbReference type="RefSeq" id="WP_088860977.1">
    <property type="nucleotide sequence ID" value="NZ_CP022115.1"/>
</dbReference>
<dbReference type="Pfam" id="PF04168">
    <property type="entry name" value="Alpha-E"/>
    <property type="match status" value="1"/>
</dbReference>
<dbReference type="AlphaFoldDB" id="A0A248LJ99"/>
<sequence length="303" mass="33864">MLSRTASHLYWMSRYLERAENLARALDVSRELALLPQGRDLKEDIAIPLALTGTRAAFLAVHHDITPAGLWQTLGFSLDEPASIACCLKRARENAHAVRGSITADTWETLNTTWLELRARLAAPDIDPGAFSDWVKDRSHLFRGIVFGTSLRNDAFNFLRLGTFVERADNTARLLRAHAAVRERGADAYYPLLALLRSVSAIEAYQSCYRDSLTLRRAAELLVLRPDLPRSLKSCLDEISVLLPAGGRQVPQVRRRVAELEAMLTWGDIDDVLAEGLPHYLAGFLDELHQLDTGIQHAYLEAL</sequence>
<evidence type="ECO:0000313" key="3">
    <source>
        <dbReference type="Proteomes" id="UP000197424"/>
    </source>
</evidence>
<dbReference type="Proteomes" id="UP000197424">
    <property type="component" value="Chromosome"/>
</dbReference>
<organism evidence="2 3">
    <name type="scientific">Laribacter hongkongensis</name>
    <dbReference type="NCBI Taxonomy" id="168471"/>
    <lineage>
        <taxon>Bacteria</taxon>
        <taxon>Pseudomonadati</taxon>
        <taxon>Pseudomonadota</taxon>
        <taxon>Betaproteobacteria</taxon>
        <taxon>Neisseriales</taxon>
        <taxon>Aquaspirillaceae</taxon>
        <taxon>Laribacter</taxon>
    </lineage>
</organism>
<protein>
    <submittedName>
        <fullName evidence="2">Alpha-E domain containing protein</fullName>
    </submittedName>
</protein>
<dbReference type="OrthoDB" id="9803532at2"/>
<dbReference type="InterPro" id="IPR051680">
    <property type="entry name" value="ATP-dep_Glu-Cys_Ligase-2"/>
</dbReference>
<feature type="domain" description="DUF403" evidence="1">
    <location>
        <begin position="1"/>
        <end position="300"/>
    </location>
</feature>
<proteinExistence type="predicted"/>
<dbReference type="PANTHER" id="PTHR34595">
    <property type="entry name" value="BLR5612 PROTEIN"/>
    <property type="match status" value="1"/>
</dbReference>
<evidence type="ECO:0000259" key="1">
    <source>
        <dbReference type="Pfam" id="PF04168"/>
    </source>
</evidence>
<gene>
    <name evidence="2" type="ORF">LHGZ1_2039</name>
</gene>